<evidence type="ECO:0000256" key="5">
    <source>
        <dbReference type="SAM" id="MobiDB-lite"/>
    </source>
</evidence>
<evidence type="ECO:0000256" key="3">
    <source>
        <dbReference type="ARBA" id="ARBA00022840"/>
    </source>
</evidence>
<dbReference type="SMART" id="SM00248">
    <property type="entry name" value="ANK"/>
    <property type="match status" value="4"/>
</dbReference>
<protein>
    <recommendedName>
        <fullName evidence="6">AAA+ ATPase domain-containing protein</fullName>
    </recommendedName>
</protein>
<keyword evidence="2" id="KW-0547">Nucleotide-binding</keyword>
<comment type="caution">
    <text evidence="7">The sequence shown here is derived from an EMBL/GenBank/DDBJ whole genome shotgun (WGS) entry which is preliminary data.</text>
</comment>
<evidence type="ECO:0000256" key="2">
    <source>
        <dbReference type="ARBA" id="ARBA00022741"/>
    </source>
</evidence>
<dbReference type="InterPro" id="IPR002110">
    <property type="entry name" value="Ankyrin_rpt"/>
</dbReference>
<dbReference type="Gene3D" id="1.10.8.60">
    <property type="match status" value="2"/>
</dbReference>
<accession>A0AAE0KS26</accession>
<feature type="domain" description="AAA+ ATPase" evidence="6">
    <location>
        <begin position="1521"/>
        <end position="1657"/>
    </location>
</feature>
<feature type="domain" description="AAA+ ATPase" evidence="6">
    <location>
        <begin position="1800"/>
        <end position="1934"/>
    </location>
</feature>
<dbReference type="InterPro" id="IPR003593">
    <property type="entry name" value="AAA+_ATPase"/>
</dbReference>
<dbReference type="InterPro" id="IPR027417">
    <property type="entry name" value="P-loop_NTPase"/>
</dbReference>
<dbReference type="InterPro" id="IPR036770">
    <property type="entry name" value="Ankyrin_rpt-contain_sf"/>
</dbReference>
<dbReference type="PROSITE" id="PS50297">
    <property type="entry name" value="ANK_REP_REGION"/>
    <property type="match status" value="1"/>
</dbReference>
<dbReference type="SUPFAM" id="SSF48403">
    <property type="entry name" value="Ankyrin repeat"/>
    <property type="match status" value="1"/>
</dbReference>
<dbReference type="PANTHER" id="PTHR43392:SF2">
    <property type="entry name" value="AAA-TYPE ATPASE FAMILY PROTEIN _ ANKYRIN REPEAT FAMILY PROTEIN"/>
    <property type="match status" value="1"/>
</dbReference>
<feature type="region of interest" description="Disordered" evidence="5">
    <location>
        <begin position="2410"/>
        <end position="2430"/>
    </location>
</feature>
<feature type="region of interest" description="Disordered" evidence="5">
    <location>
        <begin position="1139"/>
        <end position="1171"/>
    </location>
</feature>
<dbReference type="SUPFAM" id="SSF52540">
    <property type="entry name" value="P-loop containing nucleoside triphosphate hydrolases"/>
    <property type="match status" value="3"/>
</dbReference>
<evidence type="ECO:0000256" key="4">
    <source>
        <dbReference type="PROSITE-ProRule" id="PRU00023"/>
    </source>
</evidence>
<feature type="region of interest" description="Disordered" evidence="5">
    <location>
        <begin position="2478"/>
        <end position="2530"/>
    </location>
</feature>
<dbReference type="InterPro" id="IPR050773">
    <property type="entry name" value="CbxX/CfxQ_RuBisCO_ESX"/>
</dbReference>
<dbReference type="InterPro" id="IPR000641">
    <property type="entry name" value="CbxX/CfxQ"/>
</dbReference>
<feature type="compositionally biased region" description="Basic and acidic residues" evidence="5">
    <location>
        <begin position="2480"/>
        <end position="2502"/>
    </location>
</feature>
<feature type="region of interest" description="Disordered" evidence="5">
    <location>
        <begin position="2009"/>
        <end position="2065"/>
    </location>
</feature>
<proteinExistence type="inferred from homology"/>
<dbReference type="EMBL" id="LGRX02019374">
    <property type="protein sequence ID" value="KAK3258648.1"/>
    <property type="molecule type" value="Genomic_DNA"/>
</dbReference>
<dbReference type="Gene3D" id="1.25.40.20">
    <property type="entry name" value="Ankyrin repeat-containing domain"/>
    <property type="match status" value="1"/>
</dbReference>
<organism evidence="7 8">
    <name type="scientific">Cymbomonas tetramitiformis</name>
    <dbReference type="NCBI Taxonomy" id="36881"/>
    <lineage>
        <taxon>Eukaryota</taxon>
        <taxon>Viridiplantae</taxon>
        <taxon>Chlorophyta</taxon>
        <taxon>Pyramimonadophyceae</taxon>
        <taxon>Pyramimonadales</taxon>
        <taxon>Pyramimonadaceae</taxon>
        <taxon>Cymbomonas</taxon>
    </lineage>
</organism>
<reference evidence="7 8" key="1">
    <citation type="journal article" date="2015" name="Genome Biol. Evol.">
        <title>Comparative Genomics of a Bacterivorous Green Alga Reveals Evolutionary Causalities and Consequences of Phago-Mixotrophic Mode of Nutrition.</title>
        <authorList>
            <person name="Burns J.A."/>
            <person name="Paasch A."/>
            <person name="Narechania A."/>
            <person name="Kim E."/>
        </authorList>
    </citation>
    <scope>NUCLEOTIDE SEQUENCE [LARGE SCALE GENOMIC DNA]</scope>
    <source>
        <strain evidence="7 8">PLY_AMNH</strain>
    </source>
</reference>
<dbReference type="Gene3D" id="3.40.50.300">
    <property type="entry name" value="P-loop containing nucleotide triphosphate hydrolases"/>
    <property type="match status" value="3"/>
</dbReference>
<dbReference type="GO" id="GO:0005524">
    <property type="term" value="F:ATP binding"/>
    <property type="evidence" value="ECO:0007669"/>
    <property type="project" value="UniProtKB-KW"/>
</dbReference>
<dbReference type="PRINTS" id="PR00819">
    <property type="entry name" value="CBXCFQXSUPER"/>
</dbReference>
<feature type="repeat" description="ANK" evidence="4">
    <location>
        <begin position="217"/>
        <end position="249"/>
    </location>
</feature>
<dbReference type="Pfam" id="PF00004">
    <property type="entry name" value="AAA"/>
    <property type="match status" value="2"/>
</dbReference>
<comment type="similarity">
    <text evidence="1">Belongs to the CbxX/CfxQ family.</text>
</comment>
<feature type="compositionally biased region" description="Acidic residues" evidence="5">
    <location>
        <begin position="2503"/>
        <end position="2526"/>
    </location>
</feature>
<feature type="compositionally biased region" description="Low complexity" evidence="5">
    <location>
        <begin position="2012"/>
        <end position="2065"/>
    </location>
</feature>
<dbReference type="Proteomes" id="UP001190700">
    <property type="component" value="Unassembled WGS sequence"/>
</dbReference>
<feature type="domain" description="AAA+ ATPase" evidence="6">
    <location>
        <begin position="2174"/>
        <end position="2312"/>
    </location>
</feature>
<dbReference type="InterPro" id="IPR003959">
    <property type="entry name" value="ATPase_AAA_core"/>
</dbReference>
<dbReference type="CDD" id="cd00009">
    <property type="entry name" value="AAA"/>
    <property type="match status" value="2"/>
</dbReference>
<name>A0AAE0KS26_9CHLO</name>
<keyword evidence="4" id="KW-0040">ANK repeat</keyword>
<evidence type="ECO:0000313" key="7">
    <source>
        <dbReference type="EMBL" id="KAK3258648.1"/>
    </source>
</evidence>
<evidence type="ECO:0000256" key="1">
    <source>
        <dbReference type="ARBA" id="ARBA00010378"/>
    </source>
</evidence>
<dbReference type="GO" id="GO:0016887">
    <property type="term" value="F:ATP hydrolysis activity"/>
    <property type="evidence" value="ECO:0007669"/>
    <property type="project" value="InterPro"/>
</dbReference>
<keyword evidence="3" id="KW-0067">ATP-binding</keyword>
<evidence type="ECO:0000259" key="6">
    <source>
        <dbReference type="SMART" id="SM00382"/>
    </source>
</evidence>
<dbReference type="PANTHER" id="PTHR43392">
    <property type="entry name" value="AAA-TYPE ATPASE FAMILY PROTEIN / ANKYRIN REPEAT FAMILY PROTEIN"/>
    <property type="match status" value="1"/>
</dbReference>
<keyword evidence="8" id="KW-1185">Reference proteome</keyword>
<evidence type="ECO:0000313" key="8">
    <source>
        <dbReference type="Proteomes" id="UP001190700"/>
    </source>
</evidence>
<dbReference type="Pfam" id="PF00023">
    <property type="entry name" value="Ank"/>
    <property type="match status" value="1"/>
</dbReference>
<dbReference type="PROSITE" id="PS50088">
    <property type="entry name" value="ANK_REPEAT"/>
    <property type="match status" value="1"/>
</dbReference>
<dbReference type="FunFam" id="3.40.50.300:FF:000216">
    <property type="entry name" value="Type VII secretion ATPase EccA"/>
    <property type="match status" value="1"/>
</dbReference>
<sequence>MEGGGMRGGTSTWGRLVDALGAKISLVPSPSGNDDPRAPAASSRANPRAWCWRTPFWCVELEEDTGTRVPPASALQPMASQQVVNIFVQEPGGVIIYVWNFAQGRRIAHRWSELATAQGCEAAAQVLLSADVGAELQSEVGALTPLQWAAENSHTELLQLLLHADPTGRRRLCGDVTTADLAPLVARAAAEGREAVVHTLLQTVPEVMIPEAGDAEHGRTPVLCAVEGAHAGIVRALAARGADLDASDPASGASLLTIAALQGSTEVAAALVEGRALRFESEQGEDPQDGAATSLLNCTPRQRSSYLGVLGHLLQAHRERMAELRWPVKMVRQLAALLIEELAVAREHHGEPDPTAAASPFASPAASSASNTTAAVSPFASPAVSSAFNTTAAASPFASLCRLQRIQHHCSCLTSSPPLPGIQHHCSCLTFASPCLQGIQHHCSCLTLRLLAASSASNTTAAASPFASLAAPAPSTPLQLPHPRSLAVSSASNTTAAASPFASPAVSRASNTTAAASPFASPAACSAFNTTAAASPFASPAAGHAIPPYTQPPTGRVPAALTWEEVVTLVANLAALEPMSWPLDAHQQDHYFSKFSHLIAAPKLIAQLRAALRNPRHIHAAAALATVSPSGTPPNEPAFSCAERAAAGRALHALGALWLPLHWCSAAPHRGVDPTLRLSPIGEQMSSLQWILDSCAVRRIQRGWRRRSALIAVLRRMAGSRIRRAWQGCLQGAAGAAVLERRCERQLVASLELRGMLTSSQVISVQQELLPAKWRRGDLVPRLKGLCQVAVHSKRDAQAIQRRALDGAALAELMAGDEMVNTQRTMKWKTNSWKVVEYASLQLKLQMTVGLDTVKTWIREQLQDAIGRCSLGEPLITRHVLVKGDLGTGKKTAADLVARLLRLLLAADSDLPPEKLAQIIGSPPKWEGASTPMLEDLKVGDKVTLRKDFKEYGDAKDGPLKFLTDAGEVVKVHAQRSTVPPSRKKVSVKFDGKTWVYSGEALRLFWNPGAGAAARRDGEEHSGAEAELEKLGVKVVTQLNQLEGKVDREPSTIYFLKAFPGAVVEEETEGRILWEMLRADVRSTCIIAGDAAALRKYEDLGVMKARWPSRIDLPTLRMTDVAGISAQLLKRRGYRLDAGAPAGETSRPGQGVEGTSEGSEGGDDTRMHSLGGGMDPVLSTAVISEDNKTSPGASESTSYALASSGIAGGCATWTWRWECSEASDGDCMLLGISSMLTSTPLASFQSTRSSEPYVAVSLDMKCTSNGVPPLNPDVFSQQRERKSSGQKLTSLSMKLDLSQEAKVTFLVDGVEKCLPLPLGRTWCPCVWFKRCSEGQPPRCWLEDFQRGRGSLERALEETQPRSAELAVMEYVVGQCFKPADVATRNAYCAVDMLELAISKKNRRAMAEWEGGLQGEMGRRALLAMDALTPQDFGLEMLSAGELAQRRGDLEAEAAAAVGWGEKGAAETPKGFLEMARRMLLQREQEQDRHDVRVGTKEAGSASLATLSSVEVRGAKPGAAGQNWNLVVTGSLGAGKTYFTKLVHRYLRAYGANTRDHVRHIAGGTLQTERKPAEALAAVFEDAAGGCVVLDDAHLLVGEEEVGAGSVVFRALLAEAERHRGSVLVVLAGLTGGLTKLLRSDSTAATTFPHQVTLENFTAAELVRIITEKARAIGHHLEPQVPSRLTKFIEDTYGAELGEAGNGHLAERLLEGACNAATLRIFNQRTNTEGPGTPKDTALRELTVADFGLDKQLGPSQELKVQIDREVEGLIGMGTAKTWFSDLKKKVKFVERTGDRSVMKMCTNMVITGNPGTGKTTFARLLHRFLHAYGVLSKNVFVEKNGLELKSEHVGGTAPKVKDAVQSAKGGCLFLDEAYALVGESVGAQTDPFSQEAVRTLLTEVENNRTGLMVVLAGYKDKMAQFMRADPGLQRRFPLALHLDDYTPEELAEICEKVARAQFGKEFEVGLRAKLAEHIQNYHSFEIPKNNGGLAVNLTEKAVNQLVTRMQDLSEEAASWSHPPSRHSSASAPSRHSSAASASRPSRTVSSGAAPATRNTSAASSTAGDAGISTADAWEAVADSLHEPSTEGGAAPELLPRNSRSLRMDTIVQDLCGTLTPADYSIAEQPQLGDSAERGKVEAEVNSLVGMSSVKDYFADIRRTIEYVEQGGNPQILRTSLNMVLTGNPGTGKTTVARLLARYLRAFGVLPRATFVERNGLELKGQFVGQTAPTVKEAVADALGGTLFIDEAYALVAGGGDRFGMEAVRTLLTEVENNRSNLFVVLAGYKDKMASLVASDPGLARRFSQKLHLADYTPEDLARICETTAQARFTLFFEEGLLTKLAEHIKAKYSHEIAGQNGGLAVNLTEEAFRRLAKRVVSCPAGGATPGTGDGDQANSCLTAADFEISDKPTASTVHHGMQAQASPTVGSSPLTRLHRMDFTKSCCQEPQCGCSKSEYPPEAEMDGAPPPPPVTVNITAGRMVENKREGRDTPSAKNDRKARAGEDSSEGEEGGEGEAEEEDASEEELSDQAVQSRLQDMGVCPQNYAWNQLNGPSEEPCFHCKNVFNRGFQCQGQGHFVCRECVVSWGNSSE</sequence>
<feature type="region of interest" description="Disordered" evidence="5">
    <location>
        <begin position="2454"/>
        <end position="2473"/>
    </location>
</feature>
<dbReference type="SMART" id="SM00382">
    <property type="entry name" value="AAA"/>
    <property type="match status" value="3"/>
</dbReference>
<gene>
    <name evidence="7" type="ORF">CYMTET_32312</name>
</gene>
<feature type="compositionally biased region" description="Polar residues" evidence="5">
    <location>
        <begin position="2419"/>
        <end position="2430"/>
    </location>
</feature>